<keyword evidence="2" id="KW-1185">Reference proteome</keyword>
<evidence type="ECO:0000313" key="2">
    <source>
        <dbReference type="Proteomes" id="UP001054252"/>
    </source>
</evidence>
<name>A0AAV5K6D6_9ROSI</name>
<comment type="caution">
    <text evidence="1">The sequence shown here is derived from an EMBL/GenBank/DDBJ whole genome shotgun (WGS) entry which is preliminary data.</text>
</comment>
<reference evidence="1 2" key="1">
    <citation type="journal article" date="2021" name="Commun. Biol.">
        <title>The genome of Shorea leprosula (Dipterocarpaceae) highlights the ecological relevance of drought in aseasonal tropical rainforests.</title>
        <authorList>
            <person name="Ng K.K.S."/>
            <person name="Kobayashi M.J."/>
            <person name="Fawcett J.A."/>
            <person name="Hatakeyama M."/>
            <person name="Paape T."/>
            <person name="Ng C.H."/>
            <person name="Ang C.C."/>
            <person name="Tnah L.H."/>
            <person name="Lee C.T."/>
            <person name="Nishiyama T."/>
            <person name="Sese J."/>
            <person name="O'Brien M.J."/>
            <person name="Copetti D."/>
            <person name="Mohd Noor M.I."/>
            <person name="Ong R.C."/>
            <person name="Putra M."/>
            <person name="Sireger I.Z."/>
            <person name="Indrioko S."/>
            <person name="Kosugi Y."/>
            <person name="Izuno A."/>
            <person name="Isagi Y."/>
            <person name="Lee S.L."/>
            <person name="Shimizu K.K."/>
        </authorList>
    </citation>
    <scope>NUCLEOTIDE SEQUENCE [LARGE SCALE GENOMIC DNA]</scope>
    <source>
        <strain evidence="1">214</strain>
    </source>
</reference>
<protein>
    <submittedName>
        <fullName evidence="1">Uncharacterized protein</fullName>
    </submittedName>
</protein>
<evidence type="ECO:0000313" key="1">
    <source>
        <dbReference type="EMBL" id="GKV19592.1"/>
    </source>
</evidence>
<proteinExistence type="predicted"/>
<accession>A0AAV5K6D6</accession>
<dbReference type="AlphaFoldDB" id="A0AAV5K6D6"/>
<organism evidence="1 2">
    <name type="scientific">Rubroshorea leprosula</name>
    <dbReference type="NCBI Taxonomy" id="152421"/>
    <lineage>
        <taxon>Eukaryota</taxon>
        <taxon>Viridiplantae</taxon>
        <taxon>Streptophyta</taxon>
        <taxon>Embryophyta</taxon>
        <taxon>Tracheophyta</taxon>
        <taxon>Spermatophyta</taxon>
        <taxon>Magnoliopsida</taxon>
        <taxon>eudicotyledons</taxon>
        <taxon>Gunneridae</taxon>
        <taxon>Pentapetalae</taxon>
        <taxon>rosids</taxon>
        <taxon>malvids</taxon>
        <taxon>Malvales</taxon>
        <taxon>Dipterocarpaceae</taxon>
        <taxon>Rubroshorea</taxon>
    </lineage>
</organism>
<dbReference type="EMBL" id="BPVZ01000053">
    <property type="protein sequence ID" value="GKV19592.1"/>
    <property type="molecule type" value="Genomic_DNA"/>
</dbReference>
<sequence>MNDSREFCVLLLTWLSLRKNKAGDWRKEGRGVFGLLAKLPALVGRCGRGVDGNKLFLALSGVLLATGEAKEKERALSGEIKAGPSGDGLVGPTLDADVFVKLRYHGFSESKWWDTQKADRQQGGVRVR</sequence>
<gene>
    <name evidence="1" type="ORF">SLEP1_g29829</name>
</gene>
<dbReference type="Proteomes" id="UP001054252">
    <property type="component" value="Unassembled WGS sequence"/>
</dbReference>